<accession>A0ABW8NF19</accession>
<evidence type="ECO:0000259" key="3">
    <source>
        <dbReference type="Pfam" id="PF08338"/>
    </source>
</evidence>
<comment type="caution">
    <text evidence="4">The sequence shown here is derived from an EMBL/GenBank/DDBJ whole genome shotgun (WGS) entry which is preliminary data.</text>
</comment>
<dbReference type="PANTHER" id="PTHR11092:SF0">
    <property type="entry name" value="EPIMERASE FAMILY PROTEIN SDR39U1"/>
    <property type="match status" value="1"/>
</dbReference>
<name>A0ABW8NF19_9GAMM</name>
<dbReference type="InterPro" id="IPR036291">
    <property type="entry name" value="NAD(P)-bd_dom_sf"/>
</dbReference>
<dbReference type="SUPFAM" id="SSF51735">
    <property type="entry name" value="NAD(P)-binding Rossmann-fold domains"/>
    <property type="match status" value="1"/>
</dbReference>
<evidence type="ECO:0000256" key="1">
    <source>
        <dbReference type="ARBA" id="ARBA00009353"/>
    </source>
</evidence>
<reference evidence="4 5" key="1">
    <citation type="submission" date="2024-03" db="EMBL/GenBank/DDBJ databases">
        <title>High-quality draft genome sequence of Oceanobacter sp. wDCs-4.</title>
        <authorList>
            <person name="Dong C."/>
        </authorList>
    </citation>
    <scope>NUCLEOTIDE SEQUENCE [LARGE SCALE GENOMIC DNA]</scope>
    <source>
        <strain evidence="5">wDCs-4</strain>
    </source>
</reference>
<dbReference type="RefSeq" id="WP_416204992.1">
    <property type="nucleotide sequence ID" value="NZ_JBBKTX010000003.1"/>
</dbReference>
<dbReference type="Gene3D" id="3.40.50.720">
    <property type="entry name" value="NAD(P)-binding Rossmann-like Domain"/>
    <property type="match status" value="1"/>
</dbReference>
<dbReference type="EMBL" id="JBBKTX010000003">
    <property type="protein sequence ID" value="MFK4751549.1"/>
    <property type="molecule type" value="Genomic_DNA"/>
</dbReference>
<evidence type="ECO:0000313" key="4">
    <source>
        <dbReference type="EMBL" id="MFK4751549.1"/>
    </source>
</evidence>
<gene>
    <name evidence="4" type="ORF">WG929_03905</name>
</gene>
<protein>
    <submittedName>
        <fullName evidence="4">TIGR01777 family oxidoreductase</fullName>
    </submittedName>
</protein>
<dbReference type="Proteomes" id="UP001620597">
    <property type="component" value="Unassembled WGS sequence"/>
</dbReference>
<keyword evidence="5" id="KW-1185">Reference proteome</keyword>
<dbReference type="Pfam" id="PF08338">
    <property type="entry name" value="DUF1731"/>
    <property type="match status" value="1"/>
</dbReference>
<sequence length="307" mass="33557">MSKRILMTGGTGFIGSRLVSGWLAEGHEVSVLTRRPQRVIERWGGRVTGVSDLYQLTGPFDWLINLAGEGIADQRWTAARKRELRDSRIGVTGKLAEWAMHTGQRFDVVASGSAIGVYGALAGTAEQQTVDEASRVGQDFAAQLCTDWEAAAQPLYGLSERSLMLRTGVVLGERGGMLGRLWLPFSLGLGGRIGNGEQYLSWIHIDDYIAALNALLVSDAVGVFNMVAPEPVTNTRFTHELAHCLGRPALLPMPAAVVRLLFGEMADLLLKGQRVLPARLLERTFAYHYATLPEALESIRQVWASSR</sequence>
<dbReference type="PANTHER" id="PTHR11092">
    <property type="entry name" value="SUGAR NUCLEOTIDE EPIMERASE RELATED"/>
    <property type="match status" value="1"/>
</dbReference>
<proteinExistence type="inferred from homology"/>
<feature type="domain" description="NAD-dependent epimerase/dehydratase" evidence="2">
    <location>
        <begin position="5"/>
        <end position="218"/>
    </location>
</feature>
<evidence type="ECO:0000313" key="5">
    <source>
        <dbReference type="Proteomes" id="UP001620597"/>
    </source>
</evidence>
<evidence type="ECO:0000259" key="2">
    <source>
        <dbReference type="Pfam" id="PF01370"/>
    </source>
</evidence>
<dbReference type="InterPro" id="IPR001509">
    <property type="entry name" value="Epimerase_deHydtase"/>
</dbReference>
<dbReference type="Pfam" id="PF01370">
    <property type="entry name" value="Epimerase"/>
    <property type="match status" value="1"/>
</dbReference>
<organism evidence="4 5">
    <name type="scientific">Oceanobacter antarcticus</name>
    <dbReference type="NCBI Taxonomy" id="3133425"/>
    <lineage>
        <taxon>Bacteria</taxon>
        <taxon>Pseudomonadati</taxon>
        <taxon>Pseudomonadota</taxon>
        <taxon>Gammaproteobacteria</taxon>
        <taxon>Oceanospirillales</taxon>
        <taxon>Oceanospirillaceae</taxon>
        <taxon>Oceanobacter</taxon>
    </lineage>
</organism>
<feature type="domain" description="DUF1731" evidence="3">
    <location>
        <begin position="253"/>
        <end position="299"/>
    </location>
</feature>
<dbReference type="InterPro" id="IPR010099">
    <property type="entry name" value="SDR39U1"/>
</dbReference>
<dbReference type="NCBIfam" id="TIGR01777">
    <property type="entry name" value="yfcH"/>
    <property type="match status" value="1"/>
</dbReference>
<comment type="similarity">
    <text evidence="1">Belongs to the NAD(P)-dependent epimerase/dehydratase family. SDR39U1 subfamily.</text>
</comment>
<dbReference type="InterPro" id="IPR013549">
    <property type="entry name" value="DUF1731"/>
</dbReference>